<evidence type="ECO:0000313" key="1">
    <source>
        <dbReference type="EMBL" id="VVN14527.1"/>
    </source>
</evidence>
<dbReference type="RefSeq" id="WP_150775756.1">
    <property type="nucleotide sequence ID" value="NZ_CABVGZ010000048.1"/>
</dbReference>
<proteinExistence type="predicted"/>
<dbReference type="EMBL" id="CABVGZ010000048">
    <property type="protein sequence ID" value="VVN14527.1"/>
    <property type="molecule type" value="Genomic_DNA"/>
</dbReference>
<dbReference type="Proteomes" id="UP000326241">
    <property type="component" value="Unassembled WGS sequence"/>
</dbReference>
<protein>
    <submittedName>
        <fullName evidence="1">Uncharacterized protein</fullName>
    </submittedName>
</protein>
<evidence type="ECO:0000313" key="2">
    <source>
        <dbReference type="Proteomes" id="UP000326241"/>
    </source>
</evidence>
<name>A0A5E6V9M9_PSEFL</name>
<dbReference type="AlphaFoldDB" id="A0A5E6V9M9"/>
<sequence length="461" mass="53210">MRENATFRDGEPFFSNACVGNNGSPNYYHYAKGYSSAANLLIEQTLKPESSYPVDTFVYPICFNMRHSIELRLKGAIEKLTNIYGHRKALPSFSLEGSHDIGKIWQYFKTNSVLLDNRLELYTRLLNDTIDDFADIDPTGQTFRYPYSTDKSKHLTTLGSINISILSERFRFIESILDSLEAYIDELGTECAWKTYTSRLSRAEILAIATKLPSKSTWGSTGFKNLKEEIKKEYNIGSAGFNDAVEIISKTFRTNRSGIPSPALIYLNHNDIDCIVCLWQLLNDDKCNQEASLESRSQDLEKVISSEKNFIVHKEEFSKLLDKLDRNKIADLLALYETSNQNYPEEYPFLVDYYEKQLYTRSDLARELRKILLRRNFVERLLRFHYLIGHHESAEYLIARFNLKDRFSWVDDAQKEKYIAVPCQSILADCIIIFGQGYIESRYPNYPGTPRSPTQKSANPN</sequence>
<gene>
    <name evidence="1" type="ORF">PS624_04008</name>
</gene>
<accession>A0A5E6V9M9</accession>
<organism evidence="1 2">
    <name type="scientific">Pseudomonas fluorescens</name>
    <dbReference type="NCBI Taxonomy" id="294"/>
    <lineage>
        <taxon>Bacteria</taxon>
        <taxon>Pseudomonadati</taxon>
        <taxon>Pseudomonadota</taxon>
        <taxon>Gammaproteobacteria</taxon>
        <taxon>Pseudomonadales</taxon>
        <taxon>Pseudomonadaceae</taxon>
        <taxon>Pseudomonas</taxon>
    </lineage>
</organism>
<reference evidence="1 2" key="1">
    <citation type="submission" date="2019-09" db="EMBL/GenBank/DDBJ databases">
        <authorList>
            <person name="Chandra G."/>
            <person name="Truman W A."/>
        </authorList>
    </citation>
    <scope>NUCLEOTIDE SEQUENCE [LARGE SCALE GENOMIC DNA]</scope>
    <source>
        <strain evidence="1">PS624</strain>
    </source>
</reference>